<reference evidence="2 3" key="1">
    <citation type="submission" date="2016-11" db="EMBL/GenBank/DDBJ databases">
        <authorList>
            <person name="Jaros S."/>
            <person name="Januszkiewicz K."/>
            <person name="Wedrychowicz H."/>
        </authorList>
    </citation>
    <scope>NUCLEOTIDE SEQUENCE [LARGE SCALE GENOMIC DNA]</scope>
    <source>
        <strain evidence="2 3">DSM 16917</strain>
    </source>
</reference>
<evidence type="ECO:0000313" key="3">
    <source>
        <dbReference type="Proteomes" id="UP000184268"/>
    </source>
</evidence>
<dbReference type="Proteomes" id="UP000184268">
    <property type="component" value="Unassembled WGS sequence"/>
</dbReference>
<keyword evidence="1" id="KW-0472">Membrane</keyword>
<keyword evidence="1" id="KW-0812">Transmembrane</keyword>
<dbReference type="RefSeq" id="WP_156480022.1">
    <property type="nucleotide sequence ID" value="NZ_FQXG01000009.1"/>
</dbReference>
<evidence type="ECO:0000313" key="2">
    <source>
        <dbReference type="EMBL" id="SHI19162.1"/>
    </source>
</evidence>
<dbReference type="STRING" id="299255.SAMN02745129_4635"/>
<keyword evidence="3" id="KW-1185">Reference proteome</keyword>
<proteinExistence type="predicted"/>
<accession>A0A1M5Z4H3</accession>
<gene>
    <name evidence="2" type="ORF">SAMN02745129_4635</name>
</gene>
<sequence>MIDMAVEFSPALMTTPVMSSIVTGLLTAGLLVWALIGYDYVRAETAPKLWQK</sequence>
<name>A0A1M5Z4H3_9GAMM</name>
<evidence type="ECO:0000256" key="1">
    <source>
        <dbReference type="SAM" id="Phobius"/>
    </source>
</evidence>
<protein>
    <submittedName>
        <fullName evidence="2">Uncharacterized protein</fullName>
    </submittedName>
</protein>
<dbReference type="EMBL" id="FQXG01000009">
    <property type="protein sequence ID" value="SHI19162.1"/>
    <property type="molecule type" value="Genomic_DNA"/>
</dbReference>
<organism evidence="2 3">
    <name type="scientific">Ferrimonas marina</name>
    <dbReference type="NCBI Taxonomy" id="299255"/>
    <lineage>
        <taxon>Bacteria</taxon>
        <taxon>Pseudomonadati</taxon>
        <taxon>Pseudomonadota</taxon>
        <taxon>Gammaproteobacteria</taxon>
        <taxon>Alteromonadales</taxon>
        <taxon>Ferrimonadaceae</taxon>
        <taxon>Ferrimonas</taxon>
    </lineage>
</organism>
<keyword evidence="1" id="KW-1133">Transmembrane helix</keyword>
<dbReference type="AlphaFoldDB" id="A0A1M5Z4H3"/>
<feature type="transmembrane region" description="Helical" evidence="1">
    <location>
        <begin position="20"/>
        <end position="41"/>
    </location>
</feature>